<dbReference type="Gene3D" id="2.30.30.40">
    <property type="entry name" value="SH3 Domains"/>
    <property type="match status" value="1"/>
</dbReference>
<dbReference type="AlphaFoldDB" id="A0A7K0CE67"/>
<comment type="caution">
    <text evidence="2">The sequence shown here is derived from an EMBL/GenBank/DDBJ whole genome shotgun (WGS) entry which is preliminary data.</text>
</comment>
<dbReference type="Pfam" id="PF08239">
    <property type="entry name" value="SH3_3"/>
    <property type="match status" value="1"/>
</dbReference>
<sequence length="118" mass="12688">MAVFTLQPTTTSFGAAYTNVNRIVRSLDVPGAAKRAGSWFGTWGTDVNVRSNPTTGSTVLTRLPAGVEVQVSCQEQGGTVVVDPYTNDWWAYLPLYGGYVTNIYLTSPDNQLPGVPLC</sequence>
<evidence type="ECO:0000259" key="1">
    <source>
        <dbReference type="Pfam" id="PF08239"/>
    </source>
</evidence>
<dbReference type="RefSeq" id="WP_323377136.1">
    <property type="nucleotide sequence ID" value="NZ_WEGJ01000002.1"/>
</dbReference>
<gene>
    <name evidence="2" type="ORF">SRB5_11780</name>
</gene>
<proteinExistence type="predicted"/>
<name>A0A7K0CE67_9ACTN</name>
<dbReference type="InterPro" id="IPR003646">
    <property type="entry name" value="SH3-like_bac-type"/>
</dbReference>
<evidence type="ECO:0000313" key="2">
    <source>
        <dbReference type="EMBL" id="MQY11064.1"/>
    </source>
</evidence>
<accession>A0A7K0CE67</accession>
<reference evidence="2 3" key="1">
    <citation type="submission" date="2019-10" db="EMBL/GenBank/DDBJ databases">
        <title>Streptomyces smaragdinus sp. nov. and Streptomyces fabii sp. nov., isolated from the gut of fungus growing-termite Macrotermes natalensis.</title>
        <authorList>
            <person name="Schwitalla J."/>
            <person name="Benndorf R."/>
            <person name="Martin K."/>
            <person name="De Beer W."/>
            <person name="Kaster A.-K."/>
            <person name="Vollmers J."/>
            <person name="Poulsen M."/>
            <person name="Beemelmanns C."/>
        </authorList>
    </citation>
    <scope>NUCLEOTIDE SEQUENCE [LARGE SCALE GENOMIC DNA]</scope>
    <source>
        <strain evidence="2 3">RB5</strain>
    </source>
</reference>
<dbReference type="Proteomes" id="UP000466345">
    <property type="component" value="Unassembled WGS sequence"/>
</dbReference>
<protein>
    <recommendedName>
        <fullName evidence="1">SH3b domain-containing protein</fullName>
    </recommendedName>
</protein>
<dbReference type="EMBL" id="WEGJ01000002">
    <property type="protein sequence ID" value="MQY11064.1"/>
    <property type="molecule type" value="Genomic_DNA"/>
</dbReference>
<evidence type="ECO:0000313" key="3">
    <source>
        <dbReference type="Proteomes" id="UP000466345"/>
    </source>
</evidence>
<organism evidence="2 3">
    <name type="scientific">Streptomyces smaragdinus</name>
    <dbReference type="NCBI Taxonomy" id="2585196"/>
    <lineage>
        <taxon>Bacteria</taxon>
        <taxon>Bacillati</taxon>
        <taxon>Actinomycetota</taxon>
        <taxon>Actinomycetes</taxon>
        <taxon>Kitasatosporales</taxon>
        <taxon>Streptomycetaceae</taxon>
        <taxon>Streptomyces</taxon>
    </lineage>
</organism>
<keyword evidence="3" id="KW-1185">Reference proteome</keyword>
<feature type="domain" description="SH3b" evidence="1">
    <location>
        <begin position="46"/>
        <end position="99"/>
    </location>
</feature>